<name>A0ABX0UFM6_9BACT</name>
<comment type="caution">
    <text evidence="6">The sequence shown here is derived from an EMBL/GenBank/DDBJ whole genome shotgun (WGS) entry which is preliminary data.</text>
</comment>
<keyword evidence="7" id="KW-1185">Reference proteome</keyword>
<feature type="region of interest" description="Disordered" evidence="3">
    <location>
        <begin position="248"/>
        <end position="304"/>
    </location>
</feature>
<feature type="chain" id="PRO_5046717881" evidence="4">
    <location>
        <begin position="28"/>
        <end position="446"/>
    </location>
</feature>
<evidence type="ECO:0000313" key="6">
    <source>
        <dbReference type="EMBL" id="NIJ50859.1"/>
    </source>
</evidence>
<keyword evidence="1 4" id="KW-0732">Signal</keyword>
<evidence type="ECO:0000256" key="3">
    <source>
        <dbReference type="SAM" id="MobiDB-lite"/>
    </source>
</evidence>
<dbReference type="EMBL" id="JAASQJ010000001">
    <property type="protein sequence ID" value="NIJ50859.1"/>
    <property type="molecule type" value="Genomic_DNA"/>
</dbReference>
<keyword evidence="2" id="KW-0175">Coiled coil</keyword>
<evidence type="ECO:0000259" key="5">
    <source>
        <dbReference type="Pfam" id="PF01551"/>
    </source>
</evidence>
<dbReference type="InterPro" id="IPR011055">
    <property type="entry name" value="Dup_hybrid_motif"/>
</dbReference>
<dbReference type="InterPro" id="IPR050570">
    <property type="entry name" value="Cell_wall_metabolism_enzyme"/>
</dbReference>
<feature type="signal peptide" evidence="4">
    <location>
        <begin position="1"/>
        <end position="27"/>
    </location>
</feature>
<feature type="domain" description="M23ase beta-sheet core" evidence="5">
    <location>
        <begin position="349"/>
        <end position="439"/>
    </location>
</feature>
<evidence type="ECO:0000256" key="2">
    <source>
        <dbReference type="SAM" id="Coils"/>
    </source>
</evidence>
<evidence type="ECO:0000256" key="4">
    <source>
        <dbReference type="SAM" id="SignalP"/>
    </source>
</evidence>
<evidence type="ECO:0000313" key="7">
    <source>
        <dbReference type="Proteomes" id="UP001179181"/>
    </source>
</evidence>
<evidence type="ECO:0000256" key="1">
    <source>
        <dbReference type="ARBA" id="ARBA00022729"/>
    </source>
</evidence>
<dbReference type="CDD" id="cd12797">
    <property type="entry name" value="M23_peptidase"/>
    <property type="match status" value="1"/>
</dbReference>
<reference evidence="6 7" key="1">
    <citation type="submission" date="2020-03" db="EMBL/GenBank/DDBJ databases">
        <title>Genomic Encyclopedia of Type Strains, Phase IV (KMG-IV): sequencing the most valuable type-strain genomes for metagenomic binning, comparative biology and taxonomic classification.</title>
        <authorList>
            <person name="Goeker M."/>
        </authorList>
    </citation>
    <scope>NUCLEOTIDE SEQUENCE [LARGE SCALE GENOMIC DNA]</scope>
    <source>
        <strain evidence="6 7">DSM 102865</strain>
    </source>
</reference>
<dbReference type="Proteomes" id="UP001179181">
    <property type="component" value="Unassembled WGS sequence"/>
</dbReference>
<protein>
    <submittedName>
        <fullName evidence="6">Septal ring factor EnvC (AmiA/AmiB activator)</fullName>
    </submittedName>
</protein>
<dbReference type="Gene3D" id="6.10.250.3150">
    <property type="match status" value="1"/>
</dbReference>
<dbReference type="Gene3D" id="2.70.70.10">
    <property type="entry name" value="Glucose Permease (Domain IIA)"/>
    <property type="match status" value="1"/>
</dbReference>
<accession>A0ABX0UFM6</accession>
<dbReference type="PANTHER" id="PTHR21666:SF289">
    <property type="entry name" value="L-ALA--D-GLU ENDOPEPTIDASE"/>
    <property type="match status" value="1"/>
</dbReference>
<dbReference type="Pfam" id="PF01551">
    <property type="entry name" value="Peptidase_M23"/>
    <property type="match status" value="1"/>
</dbReference>
<feature type="coiled-coil region" evidence="2">
    <location>
        <begin position="27"/>
        <end position="114"/>
    </location>
</feature>
<dbReference type="SUPFAM" id="SSF51261">
    <property type="entry name" value="Duplicated hybrid motif"/>
    <property type="match status" value="1"/>
</dbReference>
<dbReference type="PANTHER" id="PTHR21666">
    <property type="entry name" value="PEPTIDASE-RELATED"/>
    <property type="match status" value="1"/>
</dbReference>
<organism evidence="6 7">
    <name type="scientific">Dyadobacter arcticus</name>
    <dbReference type="NCBI Taxonomy" id="1078754"/>
    <lineage>
        <taxon>Bacteria</taxon>
        <taxon>Pseudomonadati</taxon>
        <taxon>Bacteroidota</taxon>
        <taxon>Cytophagia</taxon>
        <taxon>Cytophagales</taxon>
        <taxon>Spirosomataceae</taxon>
        <taxon>Dyadobacter</taxon>
    </lineage>
</organism>
<proteinExistence type="predicted"/>
<feature type="compositionally biased region" description="Basic and acidic residues" evidence="3">
    <location>
        <begin position="248"/>
        <end position="284"/>
    </location>
</feature>
<gene>
    <name evidence="6" type="ORF">FHS68_000015</name>
</gene>
<dbReference type="InterPro" id="IPR016047">
    <property type="entry name" value="M23ase_b-sheet_dom"/>
</dbReference>
<sequence>MPFLTPGFRHLFLVLTLLFCACAGAFAQKTREQLEREKNENQSKIREIQNILKQTSSQKNVNLGQLKALNQQINTYKKQIDLLSDDLELLDKELRVLEKKRQTLDSSLNKLKKEYGHMIYEASKRNTYFNQLVFLFSAGTFNQLVLRYKYLKQYTDAREDQVEEIEVLQKQVAAERQRITSKKSQQKTVLNTRLSENTKLEGLKTKQNEVIQELSQKEVELRNQIAENKRATDLLEANIRRIAEREKRERLERERKEREEREARRKAERERLARENAEREKKGEAAVVEQPKEEEEPVISSGMSEEETTLASSFTASQARLPWPVKGFVSGHFGQRPHAVLKGVMIDNLGVDIQTTAGEPVRSVYDGVVLDVTEMPGMGNVVAIQHGNYMTIYAKMNGVSVRAGQKVKARENIGRVATDSDGTSELQFQIWKNTSRLNPESWLMHR</sequence>